<proteinExistence type="predicted"/>
<sequence length="625" mass="68352">MRLLAELRRRNVFRAGLAWLALGWLLIIVANLLFPLLGLPERAVRNLALALLALWPLVLWLSWRYELTAQGLRRDAGAGAANPVSRRTARRLDQLTVALVLMALALSGLRHFVLDRAEPRGEAATGRALPVGEAAVDSERPPAVPADPRSLAVLAFANLSPDPSNAYLAEGIAEEILNVLARIDGLRVASRTSSFALRAQSHSAREIGRQLGVAHVLDGSLRRQDDRVRVSVQLIDAATDQPLWSDSFDRELTDIFALQEEIAQAVADALAEPLGVQTVRVRRATDDLEAYSLYLRGRQLFTQRGASLEPARSLLEQSVQRDPQFAEAWAALAATLYVMPSYYPDAAQTSFEQADDASARALDLLPDLAEALAVRSRIAADAGRRDEARALLERALTLEPNNANSRMWLGLTHLEAGHVDAAAEAFAESHRLDPLSGIHVGWLGATELIHGELAGAREHLERGHALGWRGPASAWLLKLALHGSDAEETARRFQDWLRDDGRIPEAVRAVHHAVAPAITDPAQRPAALATLRQAVEQQPGYDWTTLMLFAGLTDAAIEEALRPKPASGQILLMMIWSPVDADFRAHPRFAEIAQRHGLPAYWAEHGAPDGCQWHGSPDPRLECGQ</sequence>
<keyword evidence="2" id="KW-0812">Transmembrane</keyword>
<dbReference type="RefSeq" id="WP_248205079.1">
    <property type="nucleotide sequence ID" value="NZ_JALNMH010000002.1"/>
</dbReference>
<comment type="caution">
    <text evidence="3">The sequence shown here is derived from an EMBL/GenBank/DDBJ whole genome shotgun (WGS) entry which is preliminary data.</text>
</comment>
<reference evidence="3" key="1">
    <citation type="submission" date="2022-04" db="EMBL/GenBank/DDBJ databases">
        <title>Lysobacter sp. CAU 1642 isolated from sea sand.</title>
        <authorList>
            <person name="Kim W."/>
        </authorList>
    </citation>
    <scope>NUCLEOTIDE SEQUENCE</scope>
    <source>
        <strain evidence="3">CAU 1642</strain>
    </source>
</reference>
<keyword evidence="4" id="KW-1185">Reference proteome</keyword>
<keyword evidence="2" id="KW-1133">Transmembrane helix</keyword>
<keyword evidence="2" id="KW-0472">Membrane</keyword>
<dbReference type="InterPro" id="IPR019734">
    <property type="entry name" value="TPR_rpt"/>
</dbReference>
<feature type="transmembrane region" description="Helical" evidence="2">
    <location>
        <begin position="43"/>
        <end position="63"/>
    </location>
</feature>
<feature type="repeat" description="TPR" evidence="1">
    <location>
        <begin position="369"/>
        <end position="402"/>
    </location>
</feature>
<dbReference type="EMBL" id="JALNMH010000002">
    <property type="protein sequence ID" value="MCK7592736.1"/>
    <property type="molecule type" value="Genomic_DNA"/>
</dbReference>
<gene>
    <name evidence="3" type="ORF">M0G41_03530</name>
</gene>
<keyword evidence="1" id="KW-0802">TPR repeat</keyword>
<feature type="transmembrane region" description="Helical" evidence="2">
    <location>
        <begin position="95"/>
        <end position="113"/>
    </location>
</feature>
<dbReference type="Pfam" id="PF13432">
    <property type="entry name" value="TPR_16"/>
    <property type="match status" value="1"/>
</dbReference>
<evidence type="ECO:0000256" key="2">
    <source>
        <dbReference type="SAM" id="Phobius"/>
    </source>
</evidence>
<protein>
    <submittedName>
        <fullName evidence="3">Tetratricopeptide repeat protein</fullName>
    </submittedName>
</protein>
<accession>A0ABT0GDV0</accession>
<dbReference type="Proteomes" id="UP001431449">
    <property type="component" value="Unassembled WGS sequence"/>
</dbReference>
<organism evidence="3 4">
    <name type="scientific">Pseudomarimonas salicorniae</name>
    <dbReference type="NCBI Taxonomy" id="2933270"/>
    <lineage>
        <taxon>Bacteria</taxon>
        <taxon>Pseudomonadati</taxon>
        <taxon>Pseudomonadota</taxon>
        <taxon>Gammaproteobacteria</taxon>
        <taxon>Lysobacterales</taxon>
        <taxon>Lysobacteraceae</taxon>
        <taxon>Pseudomarimonas</taxon>
    </lineage>
</organism>
<evidence type="ECO:0000313" key="3">
    <source>
        <dbReference type="EMBL" id="MCK7592736.1"/>
    </source>
</evidence>
<evidence type="ECO:0000313" key="4">
    <source>
        <dbReference type="Proteomes" id="UP001431449"/>
    </source>
</evidence>
<feature type="repeat" description="TPR" evidence="1">
    <location>
        <begin position="403"/>
        <end position="436"/>
    </location>
</feature>
<dbReference type="Gene3D" id="1.25.40.10">
    <property type="entry name" value="Tetratricopeptide repeat domain"/>
    <property type="match status" value="1"/>
</dbReference>
<dbReference type="InterPro" id="IPR011990">
    <property type="entry name" value="TPR-like_helical_dom_sf"/>
</dbReference>
<evidence type="ECO:0000256" key="1">
    <source>
        <dbReference type="PROSITE-ProRule" id="PRU00339"/>
    </source>
</evidence>
<dbReference type="SUPFAM" id="SSF48452">
    <property type="entry name" value="TPR-like"/>
    <property type="match status" value="1"/>
</dbReference>
<dbReference type="PROSITE" id="PS50005">
    <property type="entry name" value="TPR"/>
    <property type="match status" value="2"/>
</dbReference>
<feature type="transmembrane region" description="Helical" evidence="2">
    <location>
        <begin position="12"/>
        <end position="37"/>
    </location>
</feature>
<dbReference type="Gene3D" id="3.40.50.10070">
    <property type="entry name" value="TolB, N-terminal domain"/>
    <property type="match status" value="1"/>
</dbReference>
<name>A0ABT0GDV0_9GAMM</name>